<dbReference type="PANTHER" id="PTHR34990">
    <property type="entry name" value="UDP-2,3-DIACYLGLUCOSAMINE HYDROLASE-RELATED"/>
    <property type="match status" value="1"/>
</dbReference>
<keyword evidence="2" id="KW-0997">Cell inner membrane</keyword>
<evidence type="ECO:0000256" key="1">
    <source>
        <dbReference type="ARBA" id="ARBA00022475"/>
    </source>
</evidence>
<dbReference type="SUPFAM" id="SSF56300">
    <property type="entry name" value="Metallo-dependent phosphatases"/>
    <property type="match status" value="1"/>
</dbReference>
<dbReference type="InterPro" id="IPR043461">
    <property type="entry name" value="LpxH-like"/>
</dbReference>
<evidence type="ECO:0000256" key="4">
    <source>
        <dbReference type="ARBA" id="ARBA00022801"/>
    </source>
</evidence>
<sequence>MAERRYSYFVADVHLGLDVNDPRAREARFVSFLRSLDPEQTAALYLLGDIFDFWYEYRDVVPKGYCRVFAAIQDLIEAGVEVYFFQGNHDVWTYSYFEELGMHRLVQPATVEIGGKVFCLGHGDGLGPAPKGYLLLRSIFHNRILQVLFSMLHPWLAFRLGNGWSRNNRLARHEKYVFRGAEEPLYIFSEEFSRRRHVDYFIFGHYHVHVDTVLPSGARLLVLEDWLEGSDYIYFDGISGSLGYCQKSEK</sequence>
<evidence type="ECO:0000259" key="7">
    <source>
        <dbReference type="Pfam" id="PF00149"/>
    </source>
</evidence>
<evidence type="ECO:0000313" key="9">
    <source>
        <dbReference type="Proteomes" id="UP000823757"/>
    </source>
</evidence>
<protein>
    <submittedName>
        <fullName evidence="8">UDP-2,3-diacylglucosamine diphosphatase</fullName>
    </submittedName>
</protein>
<evidence type="ECO:0000256" key="5">
    <source>
        <dbReference type="ARBA" id="ARBA00023136"/>
    </source>
</evidence>
<dbReference type="GO" id="GO:0008758">
    <property type="term" value="F:UDP-2,3-diacylglucosamine hydrolase activity"/>
    <property type="evidence" value="ECO:0007669"/>
    <property type="project" value="TreeGrafter"/>
</dbReference>
<evidence type="ECO:0000256" key="2">
    <source>
        <dbReference type="ARBA" id="ARBA00022519"/>
    </source>
</evidence>
<name>A0A9D9ILR3_9BACT</name>
<evidence type="ECO:0000256" key="6">
    <source>
        <dbReference type="ARBA" id="ARBA00023211"/>
    </source>
</evidence>
<dbReference type="EMBL" id="JADIMD010000095">
    <property type="protein sequence ID" value="MBO8474862.1"/>
    <property type="molecule type" value="Genomic_DNA"/>
</dbReference>
<dbReference type="CDD" id="cd07398">
    <property type="entry name" value="MPP_YbbF-LpxH"/>
    <property type="match status" value="1"/>
</dbReference>
<keyword evidence="6" id="KW-0464">Manganese</keyword>
<reference evidence="8" key="2">
    <citation type="journal article" date="2021" name="PeerJ">
        <title>Extensive microbial diversity within the chicken gut microbiome revealed by metagenomics and culture.</title>
        <authorList>
            <person name="Gilroy R."/>
            <person name="Ravi A."/>
            <person name="Getino M."/>
            <person name="Pursley I."/>
            <person name="Horton D.L."/>
            <person name="Alikhan N.F."/>
            <person name="Baker D."/>
            <person name="Gharbi K."/>
            <person name="Hall N."/>
            <person name="Watson M."/>
            <person name="Adriaenssens E.M."/>
            <person name="Foster-Nyarko E."/>
            <person name="Jarju S."/>
            <person name="Secka A."/>
            <person name="Antonio M."/>
            <person name="Oren A."/>
            <person name="Chaudhuri R.R."/>
            <person name="La Ragione R."/>
            <person name="Hildebrand F."/>
            <person name="Pallen M.J."/>
        </authorList>
    </citation>
    <scope>NUCLEOTIDE SEQUENCE</scope>
    <source>
        <strain evidence="8">B1-13419</strain>
    </source>
</reference>
<evidence type="ECO:0000313" key="8">
    <source>
        <dbReference type="EMBL" id="MBO8474862.1"/>
    </source>
</evidence>
<feature type="domain" description="Calcineurin-like phosphoesterase" evidence="7">
    <location>
        <begin position="9"/>
        <end position="208"/>
    </location>
</feature>
<dbReference type="Proteomes" id="UP000823757">
    <property type="component" value="Unassembled WGS sequence"/>
</dbReference>
<dbReference type="PANTHER" id="PTHR34990:SF1">
    <property type="entry name" value="UDP-2,3-DIACYLGLUCOSAMINE HYDROLASE"/>
    <property type="match status" value="1"/>
</dbReference>
<gene>
    <name evidence="8" type="ORF">IAB91_06190</name>
</gene>
<dbReference type="InterPro" id="IPR029052">
    <property type="entry name" value="Metallo-depent_PP-like"/>
</dbReference>
<keyword evidence="4" id="KW-0378">Hydrolase</keyword>
<proteinExistence type="predicted"/>
<dbReference type="InterPro" id="IPR004843">
    <property type="entry name" value="Calcineurin-like_PHP"/>
</dbReference>
<keyword evidence="5" id="KW-0472">Membrane</keyword>
<evidence type="ECO:0000256" key="3">
    <source>
        <dbReference type="ARBA" id="ARBA00022723"/>
    </source>
</evidence>
<dbReference type="Pfam" id="PF00149">
    <property type="entry name" value="Metallophos"/>
    <property type="match status" value="1"/>
</dbReference>
<organism evidence="8 9">
    <name type="scientific">Candidatus Cryptobacteroides faecigallinarum</name>
    <dbReference type="NCBI Taxonomy" id="2840763"/>
    <lineage>
        <taxon>Bacteria</taxon>
        <taxon>Pseudomonadati</taxon>
        <taxon>Bacteroidota</taxon>
        <taxon>Bacteroidia</taxon>
        <taxon>Bacteroidales</taxon>
        <taxon>Candidatus Cryptobacteroides</taxon>
    </lineage>
</organism>
<dbReference type="Gene3D" id="3.60.21.10">
    <property type="match status" value="1"/>
</dbReference>
<dbReference type="GO" id="GO:0016020">
    <property type="term" value="C:membrane"/>
    <property type="evidence" value="ECO:0007669"/>
    <property type="project" value="GOC"/>
</dbReference>
<reference evidence="8" key="1">
    <citation type="submission" date="2020-10" db="EMBL/GenBank/DDBJ databases">
        <authorList>
            <person name="Gilroy R."/>
        </authorList>
    </citation>
    <scope>NUCLEOTIDE SEQUENCE</scope>
    <source>
        <strain evidence="8">B1-13419</strain>
    </source>
</reference>
<accession>A0A9D9ILR3</accession>
<comment type="caution">
    <text evidence="8">The sequence shown here is derived from an EMBL/GenBank/DDBJ whole genome shotgun (WGS) entry which is preliminary data.</text>
</comment>
<keyword evidence="3" id="KW-0479">Metal-binding</keyword>
<dbReference type="GO" id="GO:0046872">
    <property type="term" value="F:metal ion binding"/>
    <property type="evidence" value="ECO:0007669"/>
    <property type="project" value="UniProtKB-KW"/>
</dbReference>
<keyword evidence="1" id="KW-1003">Cell membrane</keyword>
<dbReference type="GO" id="GO:0009245">
    <property type="term" value="P:lipid A biosynthetic process"/>
    <property type="evidence" value="ECO:0007669"/>
    <property type="project" value="TreeGrafter"/>
</dbReference>
<dbReference type="AlphaFoldDB" id="A0A9D9ILR3"/>